<dbReference type="EMBL" id="BGPR01038675">
    <property type="protein sequence ID" value="GBO14546.1"/>
    <property type="molecule type" value="Genomic_DNA"/>
</dbReference>
<proteinExistence type="predicted"/>
<sequence>MTFAIPSVAFVDNGSICFSQPLFSPAAKCNPKQTKNRSPPLCQHVTVVSSQGSEIKFPTSRNATAVPEKYMYFPGPAIQGMRSPTSKTLPDQKRQLYIYFRNFRPYHQE</sequence>
<dbReference type="AlphaFoldDB" id="A0A4Y2US74"/>
<evidence type="ECO:0000313" key="1">
    <source>
        <dbReference type="EMBL" id="GBO14546.1"/>
    </source>
</evidence>
<dbReference type="Proteomes" id="UP000499080">
    <property type="component" value="Unassembled WGS sequence"/>
</dbReference>
<name>A0A4Y2US74_ARAVE</name>
<organism evidence="1 2">
    <name type="scientific">Araneus ventricosus</name>
    <name type="common">Orbweaver spider</name>
    <name type="synonym">Epeira ventricosa</name>
    <dbReference type="NCBI Taxonomy" id="182803"/>
    <lineage>
        <taxon>Eukaryota</taxon>
        <taxon>Metazoa</taxon>
        <taxon>Ecdysozoa</taxon>
        <taxon>Arthropoda</taxon>
        <taxon>Chelicerata</taxon>
        <taxon>Arachnida</taxon>
        <taxon>Araneae</taxon>
        <taxon>Araneomorphae</taxon>
        <taxon>Entelegynae</taxon>
        <taxon>Araneoidea</taxon>
        <taxon>Araneidae</taxon>
        <taxon>Araneus</taxon>
    </lineage>
</organism>
<accession>A0A4Y2US74</accession>
<gene>
    <name evidence="1" type="ORF">AVEN_64775_1</name>
</gene>
<protein>
    <submittedName>
        <fullName evidence="1">Uncharacterized protein</fullName>
    </submittedName>
</protein>
<reference evidence="1 2" key="1">
    <citation type="journal article" date="2019" name="Sci. Rep.">
        <title>Orb-weaving spider Araneus ventricosus genome elucidates the spidroin gene catalogue.</title>
        <authorList>
            <person name="Kono N."/>
            <person name="Nakamura H."/>
            <person name="Ohtoshi R."/>
            <person name="Moran D.A.P."/>
            <person name="Shinohara A."/>
            <person name="Yoshida Y."/>
            <person name="Fujiwara M."/>
            <person name="Mori M."/>
            <person name="Tomita M."/>
            <person name="Arakawa K."/>
        </authorList>
    </citation>
    <scope>NUCLEOTIDE SEQUENCE [LARGE SCALE GENOMIC DNA]</scope>
</reference>
<comment type="caution">
    <text evidence="1">The sequence shown here is derived from an EMBL/GenBank/DDBJ whole genome shotgun (WGS) entry which is preliminary data.</text>
</comment>
<keyword evidence="2" id="KW-1185">Reference proteome</keyword>
<evidence type="ECO:0000313" key="2">
    <source>
        <dbReference type="Proteomes" id="UP000499080"/>
    </source>
</evidence>